<dbReference type="PANTHER" id="PTHR10790:SF51">
    <property type="entry name" value="TETRATRICOPEPTIDE REPEAT PROTEIN"/>
    <property type="match status" value="1"/>
</dbReference>
<proteinExistence type="predicted"/>
<comment type="caution">
    <text evidence="2">The sequence shown here is derived from an EMBL/GenBank/DDBJ whole genome shotgun (WGS) entry which is preliminary data.</text>
</comment>
<sequence>MNWILITFQWYLVLLIIGIIFTPLTKKIFKNFNFDFGYPFAKTLGIILLSYFVFVLGIVKILPFSRLSLIFALCLFAIINWFIFKKNKQIGSGVMNHAPTIIFEEFLFIFSLFFWTYIRSQEPSIRSLEKFMDFGFINSILRADFFPPKDIWYASEPINYYYFGHLTGALLIKLANIKPYYFRFNRRLFG</sequence>
<name>A0A0G0DX84_9BACT</name>
<dbReference type="Pfam" id="PF10060">
    <property type="entry name" value="DUF2298"/>
    <property type="match status" value="1"/>
</dbReference>
<evidence type="ECO:0000313" key="3">
    <source>
        <dbReference type="Proteomes" id="UP000034688"/>
    </source>
</evidence>
<protein>
    <submittedName>
        <fullName evidence="2">Uncharacterized protein</fullName>
    </submittedName>
</protein>
<feature type="transmembrane region" description="Helical" evidence="1">
    <location>
        <begin position="96"/>
        <end position="118"/>
    </location>
</feature>
<keyword evidence="1" id="KW-1133">Transmembrane helix</keyword>
<dbReference type="AlphaFoldDB" id="A0A0G0DX84"/>
<dbReference type="PANTHER" id="PTHR10790">
    <property type="entry name" value="TPR-DOMAIN CONTAINING PROTEIN"/>
    <property type="match status" value="1"/>
</dbReference>
<feature type="transmembrane region" description="Helical" evidence="1">
    <location>
        <begin position="6"/>
        <end position="24"/>
    </location>
</feature>
<gene>
    <name evidence="2" type="ORF">UR54_C0023G0009</name>
</gene>
<feature type="transmembrane region" description="Helical" evidence="1">
    <location>
        <begin position="160"/>
        <end position="177"/>
    </location>
</feature>
<dbReference type="PATRIC" id="fig|1618477.3.peg.385"/>
<feature type="transmembrane region" description="Helical" evidence="1">
    <location>
        <begin position="36"/>
        <end position="58"/>
    </location>
</feature>
<evidence type="ECO:0000313" key="2">
    <source>
        <dbReference type="EMBL" id="KKP59762.1"/>
    </source>
</evidence>
<dbReference type="InterPro" id="IPR018746">
    <property type="entry name" value="DUF2298"/>
</dbReference>
<feature type="transmembrane region" description="Helical" evidence="1">
    <location>
        <begin position="64"/>
        <end position="84"/>
    </location>
</feature>
<accession>A0A0G0DX84</accession>
<keyword evidence="1" id="KW-0472">Membrane</keyword>
<keyword evidence="1" id="KW-0812">Transmembrane</keyword>
<reference evidence="2 3" key="1">
    <citation type="journal article" date="2015" name="Nature">
        <title>rRNA introns, odd ribosomes, and small enigmatic genomes across a large radiation of phyla.</title>
        <authorList>
            <person name="Brown C.T."/>
            <person name="Hug L.A."/>
            <person name="Thomas B.C."/>
            <person name="Sharon I."/>
            <person name="Castelle C.J."/>
            <person name="Singh A."/>
            <person name="Wilkins M.J."/>
            <person name="Williams K.H."/>
            <person name="Banfield J.F."/>
        </authorList>
    </citation>
    <scope>NUCLEOTIDE SEQUENCE [LARGE SCALE GENOMIC DNA]</scope>
</reference>
<dbReference type="STRING" id="1618477.UR54_C0023G0009"/>
<organism evidence="2 3">
    <name type="scientific">Candidatus Roizmanbacteria bacterium GW2011_GWA2_34_18</name>
    <dbReference type="NCBI Taxonomy" id="1618477"/>
    <lineage>
        <taxon>Bacteria</taxon>
        <taxon>Candidatus Roizmaniibacteriota</taxon>
    </lineage>
</organism>
<dbReference type="EMBL" id="LBPP01000023">
    <property type="protein sequence ID" value="KKP59762.1"/>
    <property type="molecule type" value="Genomic_DNA"/>
</dbReference>
<dbReference type="Proteomes" id="UP000034688">
    <property type="component" value="Unassembled WGS sequence"/>
</dbReference>
<evidence type="ECO:0000256" key="1">
    <source>
        <dbReference type="SAM" id="Phobius"/>
    </source>
</evidence>